<proteinExistence type="inferred from homology"/>
<evidence type="ECO:0000259" key="6">
    <source>
        <dbReference type="Pfam" id="PF04542"/>
    </source>
</evidence>
<dbReference type="InterPro" id="IPR013324">
    <property type="entry name" value="RNA_pol_sigma_r3/r4-like"/>
</dbReference>
<evidence type="ECO:0000256" key="2">
    <source>
        <dbReference type="ARBA" id="ARBA00023015"/>
    </source>
</evidence>
<dbReference type="NCBIfam" id="TIGR02959">
    <property type="entry name" value="SigZ"/>
    <property type="match status" value="1"/>
</dbReference>
<evidence type="ECO:0000313" key="8">
    <source>
        <dbReference type="EMBL" id="TLS51931.1"/>
    </source>
</evidence>
<dbReference type="Pfam" id="PF08281">
    <property type="entry name" value="Sigma70_r4_2"/>
    <property type="match status" value="1"/>
</dbReference>
<evidence type="ECO:0000256" key="4">
    <source>
        <dbReference type="ARBA" id="ARBA00023163"/>
    </source>
</evidence>
<dbReference type="NCBIfam" id="TIGR02937">
    <property type="entry name" value="sigma70-ECF"/>
    <property type="match status" value="1"/>
</dbReference>
<dbReference type="SUPFAM" id="SSF88946">
    <property type="entry name" value="Sigma2 domain of RNA polymerase sigma factors"/>
    <property type="match status" value="1"/>
</dbReference>
<dbReference type="PANTHER" id="PTHR43133">
    <property type="entry name" value="RNA POLYMERASE ECF-TYPE SIGMA FACTO"/>
    <property type="match status" value="1"/>
</dbReference>
<dbReference type="Proteomes" id="UP000309676">
    <property type="component" value="Unassembled WGS sequence"/>
</dbReference>
<gene>
    <name evidence="8" type="primary">sigZ</name>
    <name evidence="8" type="ORF">FE782_13600</name>
</gene>
<dbReference type="InterPro" id="IPR014304">
    <property type="entry name" value="RNA_pol_sigma-Z"/>
</dbReference>
<feature type="domain" description="RNA polymerase sigma-70 region 2" evidence="6">
    <location>
        <begin position="8"/>
        <end position="73"/>
    </location>
</feature>
<dbReference type="OrthoDB" id="9784984at2"/>
<dbReference type="InterPro" id="IPR039425">
    <property type="entry name" value="RNA_pol_sigma-70-like"/>
</dbReference>
<organism evidence="8 9">
    <name type="scientific">Paenibacillus antri</name>
    <dbReference type="NCBI Taxonomy" id="2582848"/>
    <lineage>
        <taxon>Bacteria</taxon>
        <taxon>Bacillati</taxon>
        <taxon>Bacillota</taxon>
        <taxon>Bacilli</taxon>
        <taxon>Bacillales</taxon>
        <taxon>Paenibacillaceae</taxon>
        <taxon>Paenibacillus</taxon>
    </lineage>
</organism>
<comment type="caution">
    <text evidence="8">The sequence shown here is derived from an EMBL/GenBank/DDBJ whole genome shotgun (WGS) entry which is preliminary data.</text>
</comment>
<evidence type="ECO:0000259" key="7">
    <source>
        <dbReference type="Pfam" id="PF08281"/>
    </source>
</evidence>
<dbReference type="InterPro" id="IPR013249">
    <property type="entry name" value="RNA_pol_sigma70_r4_t2"/>
</dbReference>
<dbReference type="GO" id="GO:0006352">
    <property type="term" value="P:DNA-templated transcription initiation"/>
    <property type="evidence" value="ECO:0007669"/>
    <property type="project" value="InterPro"/>
</dbReference>
<comment type="similarity">
    <text evidence="1">Belongs to the sigma-70 factor family. ECF subfamily.</text>
</comment>
<accession>A0A5R9G872</accession>
<dbReference type="InterPro" id="IPR014284">
    <property type="entry name" value="RNA_pol_sigma-70_dom"/>
</dbReference>
<protein>
    <recommendedName>
        <fullName evidence="5">RNA polymerase sigma factor SigZ</fullName>
    </recommendedName>
</protein>
<reference evidence="8 9" key="1">
    <citation type="submission" date="2019-05" db="EMBL/GenBank/DDBJ databases">
        <authorList>
            <person name="Narsing Rao M.P."/>
            <person name="Li W.J."/>
        </authorList>
    </citation>
    <scope>NUCLEOTIDE SEQUENCE [LARGE SCALE GENOMIC DNA]</scope>
    <source>
        <strain evidence="8 9">SYSU_K30003</strain>
    </source>
</reference>
<dbReference type="NCBIfam" id="NF007215">
    <property type="entry name" value="PRK09637.1"/>
    <property type="match status" value="1"/>
</dbReference>
<dbReference type="GO" id="GO:0016987">
    <property type="term" value="F:sigma factor activity"/>
    <property type="evidence" value="ECO:0007669"/>
    <property type="project" value="UniProtKB-KW"/>
</dbReference>
<keyword evidence="4" id="KW-0804">Transcription</keyword>
<dbReference type="Gene3D" id="1.10.1740.10">
    <property type="match status" value="1"/>
</dbReference>
<sequence length="189" mass="22307">MTTQDIWTEYHEILLKFIRSRVRNAYDAEDILQDVFQKIHQSIQRLEDEGKLQSWVFQITRNAITDYYRRNAKKQELETPDDGIGDVIEEMQQDGNLNHVVSRWIRCIVQDLDEKYREAIILTEFEQITQKELAQRLGISISGAKSRVQRGREKLREKLLECCHLERDRLGNVIDYERKSGSCGCQSCQ</sequence>
<dbReference type="SUPFAM" id="SSF88659">
    <property type="entry name" value="Sigma3 and sigma4 domains of RNA polymerase sigma factors"/>
    <property type="match status" value="1"/>
</dbReference>
<dbReference type="AlphaFoldDB" id="A0A5R9G872"/>
<dbReference type="Gene3D" id="1.10.10.10">
    <property type="entry name" value="Winged helix-like DNA-binding domain superfamily/Winged helix DNA-binding domain"/>
    <property type="match status" value="1"/>
</dbReference>
<keyword evidence="9" id="KW-1185">Reference proteome</keyword>
<name>A0A5R9G872_9BACL</name>
<dbReference type="InterPro" id="IPR036388">
    <property type="entry name" value="WH-like_DNA-bd_sf"/>
</dbReference>
<dbReference type="RefSeq" id="WP_138194649.1">
    <property type="nucleotide sequence ID" value="NZ_VCIW01000007.1"/>
</dbReference>
<feature type="domain" description="RNA polymerase sigma factor 70 region 4 type 2" evidence="7">
    <location>
        <begin position="103"/>
        <end position="155"/>
    </location>
</feature>
<keyword evidence="2" id="KW-0805">Transcription regulation</keyword>
<dbReference type="InterPro" id="IPR013325">
    <property type="entry name" value="RNA_pol_sigma_r2"/>
</dbReference>
<dbReference type="InterPro" id="IPR007627">
    <property type="entry name" value="RNA_pol_sigma70_r2"/>
</dbReference>
<dbReference type="EMBL" id="VCIW01000007">
    <property type="protein sequence ID" value="TLS51931.1"/>
    <property type="molecule type" value="Genomic_DNA"/>
</dbReference>
<evidence type="ECO:0000256" key="1">
    <source>
        <dbReference type="ARBA" id="ARBA00010641"/>
    </source>
</evidence>
<evidence type="ECO:0000256" key="3">
    <source>
        <dbReference type="ARBA" id="ARBA00023082"/>
    </source>
</evidence>
<dbReference type="GO" id="GO:0003677">
    <property type="term" value="F:DNA binding"/>
    <property type="evidence" value="ECO:0007669"/>
    <property type="project" value="InterPro"/>
</dbReference>
<evidence type="ECO:0000256" key="5">
    <source>
        <dbReference type="NCBIfam" id="TIGR02959"/>
    </source>
</evidence>
<keyword evidence="3" id="KW-0731">Sigma factor</keyword>
<evidence type="ECO:0000313" key="9">
    <source>
        <dbReference type="Proteomes" id="UP000309676"/>
    </source>
</evidence>
<dbReference type="Pfam" id="PF04542">
    <property type="entry name" value="Sigma70_r2"/>
    <property type="match status" value="1"/>
</dbReference>
<dbReference type="PANTHER" id="PTHR43133:SF62">
    <property type="entry name" value="RNA POLYMERASE SIGMA FACTOR SIGZ"/>
    <property type="match status" value="1"/>
</dbReference>
<dbReference type="CDD" id="cd06171">
    <property type="entry name" value="Sigma70_r4"/>
    <property type="match status" value="1"/>
</dbReference>